<sequence length="417" mass="45827">MVGVVPSKIGLLSRPLQVLSNTTGVIATHAVQRRGKQFITLQQSTAAMFCTKSSTTTEVSDTSSSIKAAADLSGASTSTKADSDTSSSTKADSDTSSSTKADSDTSSSTKADSGTSTSTKADSDTSSSTKADSDTSSSTKADSDTSSSTNKSSEDSNKNEPDFWAGPKMLLSTVGSIGILYVSYYFYKANFDIDRTKELLKERYEQWPLYPPPGPSQAELETKVDHASLNQEMMDTLSTWFLYEDNRRRQGVSRQFIIDTCRDVLGLLDSPEHPFSEEVNVKCDAAIDDFVNNGVGRTDAEKRLSGCSVNDVSRLLSALFEIHGGGDEMQDKAKQDLIDEVTKTYREQVERARAFQEAIKFDPLPEIADDEADMAVLQLELEQYQTELDSGEGDEDRKKWLRDEIKEVKRLIKEKEK</sequence>
<dbReference type="OrthoDB" id="437309at2759"/>
<evidence type="ECO:0000313" key="4">
    <source>
        <dbReference type="Proteomes" id="UP000591131"/>
    </source>
</evidence>
<evidence type="ECO:0000256" key="2">
    <source>
        <dbReference type="SAM" id="MobiDB-lite"/>
    </source>
</evidence>
<evidence type="ECO:0000313" key="3">
    <source>
        <dbReference type="EMBL" id="KAF4653925.1"/>
    </source>
</evidence>
<proteinExistence type="predicted"/>
<feature type="region of interest" description="Disordered" evidence="2">
    <location>
        <begin position="71"/>
        <end position="163"/>
    </location>
</feature>
<comment type="caution">
    <text evidence="3">The sequence shown here is derived from an EMBL/GenBank/DDBJ whole genome shotgun (WGS) entry which is preliminary data.</text>
</comment>
<keyword evidence="1" id="KW-0175">Coiled coil</keyword>
<dbReference type="AlphaFoldDB" id="A0A7J6L2V7"/>
<name>A0A7J6L2V7_PERCH</name>
<gene>
    <name evidence="3" type="ORF">FOL47_010227</name>
</gene>
<dbReference type="Proteomes" id="UP000591131">
    <property type="component" value="Unassembled WGS sequence"/>
</dbReference>
<feature type="compositionally biased region" description="Basic and acidic residues" evidence="2">
    <location>
        <begin position="152"/>
        <end position="161"/>
    </location>
</feature>
<dbReference type="EMBL" id="JAAPAO010000776">
    <property type="protein sequence ID" value="KAF4653925.1"/>
    <property type="molecule type" value="Genomic_DNA"/>
</dbReference>
<reference evidence="3 4" key="1">
    <citation type="submission" date="2020-04" db="EMBL/GenBank/DDBJ databases">
        <title>Perkinsus chesapeaki whole genome sequence.</title>
        <authorList>
            <person name="Bogema D.R."/>
        </authorList>
    </citation>
    <scope>NUCLEOTIDE SEQUENCE [LARGE SCALE GENOMIC DNA]</scope>
    <source>
        <strain evidence="3">ATCC PRA-425</strain>
    </source>
</reference>
<organism evidence="3 4">
    <name type="scientific">Perkinsus chesapeaki</name>
    <name type="common">Clam parasite</name>
    <name type="synonym">Perkinsus andrewsi</name>
    <dbReference type="NCBI Taxonomy" id="330153"/>
    <lineage>
        <taxon>Eukaryota</taxon>
        <taxon>Sar</taxon>
        <taxon>Alveolata</taxon>
        <taxon>Perkinsozoa</taxon>
        <taxon>Perkinsea</taxon>
        <taxon>Perkinsida</taxon>
        <taxon>Perkinsidae</taxon>
        <taxon>Perkinsus</taxon>
    </lineage>
</organism>
<feature type="compositionally biased region" description="Low complexity" evidence="2">
    <location>
        <begin position="73"/>
        <end position="151"/>
    </location>
</feature>
<protein>
    <submittedName>
        <fullName evidence="3">Uncharacterized protein</fullName>
    </submittedName>
</protein>
<feature type="coiled-coil region" evidence="1">
    <location>
        <begin position="367"/>
        <end position="394"/>
    </location>
</feature>
<accession>A0A7J6L2V7</accession>
<evidence type="ECO:0000256" key="1">
    <source>
        <dbReference type="SAM" id="Coils"/>
    </source>
</evidence>
<keyword evidence="4" id="KW-1185">Reference proteome</keyword>